<evidence type="ECO:0000256" key="1">
    <source>
        <dbReference type="SAM" id="Phobius"/>
    </source>
</evidence>
<keyword evidence="2" id="KW-1185">Reference proteome</keyword>
<dbReference type="AlphaFoldDB" id="A0A915J4H4"/>
<dbReference type="GO" id="GO:0000480">
    <property type="term" value="P:endonucleolytic cleavage in 5'-ETS of tricistronic rRNA transcript (SSU-rRNA, 5.8S rRNA, LSU-rRNA)"/>
    <property type="evidence" value="ECO:0007669"/>
    <property type="project" value="TreeGrafter"/>
</dbReference>
<keyword evidence="1" id="KW-1133">Transmembrane helix</keyword>
<evidence type="ECO:0000313" key="3">
    <source>
        <dbReference type="WBParaSite" id="nRc.2.0.1.t20723-RA"/>
    </source>
</evidence>
<evidence type="ECO:0000313" key="2">
    <source>
        <dbReference type="Proteomes" id="UP000887565"/>
    </source>
</evidence>
<sequence length="201" mass="23217">MVGGKRRSKAYECLWNIKYLSGFKWVHLTEQLDYEKASTKQKLRAEISQAKRQANFFAEQVDKGENLKKLEEKVLKKGGLWQAYERQIKQKSTVTENISKKNKKTDDEALFGMIFNTNTRKTICAIHLCEGVLLSSRSKKARHVDAVSRCVENAPVGKNPVSRLIVMGIFAVLIIAVTNFLYLKDLNERFYYLSKRTQNYN</sequence>
<accession>A0A915J4H4</accession>
<proteinExistence type="predicted"/>
<dbReference type="GO" id="GO:0005730">
    <property type="term" value="C:nucleolus"/>
    <property type="evidence" value="ECO:0007669"/>
    <property type="project" value="TreeGrafter"/>
</dbReference>
<dbReference type="GO" id="GO:0000472">
    <property type="term" value="P:endonucleolytic cleavage to generate mature 5'-end of SSU-rRNA from (SSU-rRNA, 5.8S rRNA, LSU-rRNA)"/>
    <property type="evidence" value="ECO:0007669"/>
    <property type="project" value="TreeGrafter"/>
</dbReference>
<organism evidence="2 3">
    <name type="scientific">Romanomermis culicivorax</name>
    <name type="common">Nematode worm</name>
    <dbReference type="NCBI Taxonomy" id="13658"/>
    <lineage>
        <taxon>Eukaryota</taxon>
        <taxon>Metazoa</taxon>
        <taxon>Ecdysozoa</taxon>
        <taxon>Nematoda</taxon>
        <taxon>Enoplea</taxon>
        <taxon>Dorylaimia</taxon>
        <taxon>Mermithida</taxon>
        <taxon>Mermithoidea</taxon>
        <taxon>Mermithidae</taxon>
        <taxon>Romanomermis</taxon>
    </lineage>
</organism>
<dbReference type="GO" id="GO:0003723">
    <property type="term" value="F:RNA binding"/>
    <property type="evidence" value="ECO:0007669"/>
    <property type="project" value="TreeGrafter"/>
</dbReference>
<dbReference type="WBParaSite" id="nRc.2.0.1.t20723-RA">
    <property type="protein sequence ID" value="nRc.2.0.1.t20723-RA"/>
    <property type="gene ID" value="nRc.2.0.1.g20723"/>
</dbReference>
<dbReference type="GO" id="GO:0000447">
    <property type="term" value="P:endonucleolytic cleavage in ITS1 to separate SSU-rRNA from 5.8S rRNA and LSU-rRNA from tricistronic rRNA transcript (SSU-rRNA, 5.8S rRNA, LSU-rRNA)"/>
    <property type="evidence" value="ECO:0007669"/>
    <property type="project" value="TreeGrafter"/>
</dbReference>
<dbReference type="Proteomes" id="UP000887565">
    <property type="component" value="Unplaced"/>
</dbReference>
<keyword evidence="1" id="KW-0472">Membrane</keyword>
<keyword evidence="1" id="KW-0812">Transmembrane</keyword>
<feature type="transmembrane region" description="Helical" evidence="1">
    <location>
        <begin position="164"/>
        <end position="183"/>
    </location>
</feature>
<dbReference type="GO" id="GO:0034462">
    <property type="term" value="P:small-subunit processome assembly"/>
    <property type="evidence" value="ECO:0007669"/>
    <property type="project" value="TreeGrafter"/>
</dbReference>
<reference evidence="3" key="1">
    <citation type="submission" date="2022-11" db="UniProtKB">
        <authorList>
            <consortium name="WormBaseParasite"/>
        </authorList>
    </citation>
    <scope>IDENTIFICATION</scope>
</reference>
<protein>
    <submittedName>
        <fullName evidence="3">Uncharacterized protein</fullName>
    </submittedName>
</protein>
<name>A0A915J4H4_ROMCU</name>
<dbReference type="PANTHER" id="PTHR12311:SF7">
    <property type="entry name" value="ACTIVATOR OF BASAL TRANSCRIPTION 1"/>
    <property type="match status" value="1"/>
</dbReference>
<dbReference type="InterPro" id="IPR039119">
    <property type="entry name" value="ABT1/Esf2"/>
</dbReference>
<dbReference type="PANTHER" id="PTHR12311">
    <property type="entry name" value="ACTIVATOR OF BASAL TRANSCRIPTION 1"/>
    <property type="match status" value="1"/>
</dbReference>